<keyword evidence="1" id="KW-0479">Metal-binding</keyword>
<evidence type="ECO:0000313" key="7">
    <source>
        <dbReference type="Proteomes" id="UP001162640"/>
    </source>
</evidence>
<dbReference type="AlphaFoldDB" id="A0A9W7BPZ7"/>
<dbReference type="SMART" id="SM00054">
    <property type="entry name" value="EFh"/>
    <property type="match status" value="3"/>
</dbReference>
<dbReference type="PANTHER" id="PTHR34524">
    <property type="entry name" value="CALCYPHOSIN"/>
    <property type="match status" value="1"/>
</dbReference>
<evidence type="ECO:0000256" key="2">
    <source>
        <dbReference type="ARBA" id="ARBA00022737"/>
    </source>
</evidence>
<dbReference type="PANTHER" id="PTHR34524:SF6">
    <property type="entry name" value="CALCYPHOSINE LIKE"/>
    <property type="match status" value="1"/>
</dbReference>
<keyword evidence="3" id="KW-0106">Calcium</keyword>
<evidence type="ECO:0000256" key="4">
    <source>
        <dbReference type="SAM" id="MobiDB-lite"/>
    </source>
</evidence>
<feature type="compositionally biased region" description="Polar residues" evidence="4">
    <location>
        <begin position="579"/>
        <end position="588"/>
    </location>
</feature>
<evidence type="ECO:0000313" key="6">
    <source>
        <dbReference type="EMBL" id="GMH94634.1"/>
    </source>
</evidence>
<dbReference type="InterPro" id="IPR002048">
    <property type="entry name" value="EF_hand_dom"/>
</dbReference>
<dbReference type="InterPro" id="IPR051581">
    <property type="entry name" value="Ca-bind"/>
</dbReference>
<feature type="domain" description="EF-hand" evidence="5">
    <location>
        <begin position="363"/>
        <end position="398"/>
    </location>
</feature>
<feature type="compositionally biased region" description="Pro residues" evidence="4">
    <location>
        <begin position="560"/>
        <end position="572"/>
    </location>
</feature>
<name>A0A9W7BPZ7_9STRA</name>
<feature type="compositionally biased region" description="Pro residues" evidence="4">
    <location>
        <begin position="538"/>
        <end position="548"/>
    </location>
</feature>
<dbReference type="InterPro" id="IPR011992">
    <property type="entry name" value="EF-hand-dom_pair"/>
</dbReference>
<feature type="compositionally biased region" description="Acidic residues" evidence="4">
    <location>
        <begin position="622"/>
        <end position="632"/>
    </location>
</feature>
<dbReference type="EMBL" id="BLQM01000566">
    <property type="protein sequence ID" value="GMH94634.1"/>
    <property type="molecule type" value="Genomic_DNA"/>
</dbReference>
<dbReference type="Pfam" id="PF13833">
    <property type="entry name" value="EF-hand_8"/>
    <property type="match status" value="2"/>
</dbReference>
<feature type="region of interest" description="Disordered" evidence="4">
    <location>
        <begin position="538"/>
        <end position="638"/>
    </location>
</feature>
<dbReference type="Proteomes" id="UP001162640">
    <property type="component" value="Unassembled WGS sequence"/>
</dbReference>
<dbReference type="PROSITE" id="PS50222">
    <property type="entry name" value="EF_HAND_2"/>
    <property type="match status" value="2"/>
</dbReference>
<dbReference type="PROSITE" id="PS00018">
    <property type="entry name" value="EF_HAND_1"/>
    <property type="match status" value="3"/>
</dbReference>
<dbReference type="GO" id="GO:0005509">
    <property type="term" value="F:calcium ion binding"/>
    <property type="evidence" value="ECO:0007669"/>
    <property type="project" value="InterPro"/>
</dbReference>
<comment type="caution">
    <text evidence="6">The sequence shown here is derived from an EMBL/GenBank/DDBJ whole genome shotgun (WGS) entry which is preliminary data.</text>
</comment>
<reference evidence="7" key="1">
    <citation type="journal article" date="2023" name="Commun. Biol.">
        <title>Genome analysis of Parmales, the sister group of diatoms, reveals the evolutionary specialization of diatoms from phago-mixotrophs to photoautotrophs.</title>
        <authorList>
            <person name="Ban H."/>
            <person name="Sato S."/>
            <person name="Yoshikawa S."/>
            <person name="Yamada K."/>
            <person name="Nakamura Y."/>
            <person name="Ichinomiya M."/>
            <person name="Sato N."/>
            <person name="Blanc-Mathieu R."/>
            <person name="Endo H."/>
            <person name="Kuwata A."/>
            <person name="Ogata H."/>
        </authorList>
    </citation>
    <scope>NUCLEOTIDE SEQUENCE [LARGE SCALE GENOMIC DNA]</scope>
</reference>
<feature type="compositionally biased region" description="Pro residues" evidence="4">
    <location>
        <begin position="597"/>
        <end position="607"/>
    </location>
</feature>
<gene>
    <name evidence="6" type="ORF">TL16_g12962</name>
</gene>
<evidence type="ECO:0000259" key="5">
    <source>
        <dbReference type="PROSITE" id="PS50222"/>
    </source>
</evidence>
<protein>
    <recommendedName>
        <fullName evidence="5">EF-hand domain-containing protein</fullName>
    </recommendedName>
</protein>
<evidence type="ECO:0000256" key="3">
    <source>
        <dbReference type="ARBA" id="ARBA00022837"/>
    </source>
</evidence>
<organism evidence="6 7">
    <name type="scientific">Triparma laevis f. inornata</name>
    <dbReference type="NCBI Taxonomy" id="1714386"/>
    <lineage>
        <taxon>Eukaryota</taxon>
        <taxon>Sar</taxon>
        <taxon>Stramenopiles</taxon>
        <taxon>Ochrophyta</taxon>
        <taxon>Bolidophyceae</taxon>
        <taxon>Parmales</taxon>
        <taxon>Triparmaceae</taxon>
        <taxon>Triparma</taxon>
    </lineage>
</organism>
<accession>A0A9W7BPZ7</accession>
<sequence>MKLASLTETLPKSSVARREEIPFKQEMHDDPALPFIIAPPSLTSPTSPSPRTSLQSGLKKLTSIASKMDCTITDKMEKLKTLQITTLNKKKFSKLLKEIFRVKLTKWEISSLMDYFDEDKSGSLDFIEFKQLLFKLVDRGRKERKEKVKRDNDRARGRIERLAQQHFARHCVNKEIQVDYEYTEKDRVDALRKLGRMAKTFDLNAQGNSLKTFEGTLTPTLFSSALFTVFKIKVKPKQLGALMHHFDQDKGGTVDGVEFKLEFIKICHAAKKALKEANELQGEKVRMFYKEKEEQCVEKYAHVPSAKISFHFKDKHVSSALKKLGHTARFYDPERGQTTKGFQGLLSPTDFREQLYRVFGLKFTPKELGALVKHFDRDNNGSIDGSEFLVGFYTLSQKEKSEERKKVKREESERKLILERTVKEMRSRNKMKAPKRKYVKPPLEEVRAAHNLDRCKTAQALGLSDDITLGKLLSVSLAEAQERAKGVYGLPAGGGKRKNRLNKYRGGNKLNNKHVKLPSLGKPHKVIPPVPVVVVDPEPFPEPFPEPEPVIEPEPEPEPEPSPSPPPKPSPPKHVIMNMDSTNFSQRYLLNMSLEPPTTPPPQPFRPLTPTFTTEPDKLEDSYGDSDDDFESESPVKK</sequence>
<proteinExistence type="predicted"/>
<keyword evidence="2" id="KW-0677">Repeat</keyword>
<dbReference type="SUPFAM" id="SSF47473">
    <property type="entry name" value="EF-hand"/>
    <property type="match status" value="1"/>
</dbReference>
<feature type="compositionally biased region" description="Acidic residues" evidence="4">
    <location>
        <begin position="549"/>
        <end position="559"/>
    </location>
</feature>
<feature type="region of interest" description="Disordered" evidence="4">
    <location>
        <begin position="494"/>
        <end position="522"/>
    </location>
</feature>
<dbReference type="Gene3D" id="1.10.238.10">
    <property type="entry name" value="EF-hand"/>
    <property type="match status" value="2"/>
</dbReference>
<feature type="domain" description="EF-hand" evidence="5">
    <location>
        <begin position="108"/>
        <end position="139"/>
    </location>
</feature>
<dbReference type="InterPro" id="IPR018247">
    <property type="entry name" value="EF_Hand_1_Ca_BS"/>
</dbReference>
<evidence type="ECO:0000256" key="1">
    <source>
        <dbReference type="ARBA" id="ARBA00022723"/>
    </source>
</evidence>